<dbReference type="InterPro" id="IPR033562">
    <property type="entry name" value="PLPL"/>
</dbReference>
<dbReference type="InterPro" id="IPR016035">
    <property type="entry name" value="Acyl_Trfase/lysoPLipase"/>
</dbReference>
<dbReference type="GO" id="GO:0055088">
    <property type="term" value="P:lipid homeostasis"/>
    <property type="evidence" value="ECO:0007669"/>
    <property type="project" value="TreeGrafter"/>
</dbReference>
<gene>
    <name evidence="13" type="primary">ELOVL7</name>
    <name evidence="13" type="ORF">SNAT2548_LOCUS24663</name>
</gene>
<dbReference type="GO" id="GO:0004806">
    <property type="term" value="F:triacylglycerol lipase activity"/>
    <property type="evidence" value="ECO:0007669"/>
    <property type="project" value="TreeGrafter"/>
</dbReference>
<keyword evidence="8 11" id="KW-0472">Membrane</keyword>
<keyword evidence="10" id="KW-0378">Hydrolase</keyword>
<feature type="domain" description="PNPLA" evidence="12">
    <location>
        <begin position="315"/>
        <end position="496"/>
    </location>
</feature>
<dbReference type="GO" id="GO:0016020">
    <property type="term" value="C:membrane"/>
    <property type="evidence" value="ECO:0007669"/>
    <property type="project" value="UniProtKB-SubCell"/>
</dbReference>
<dbReference type="EMBL" id="CAJNDS010002365">
    <property type="protein sequence ID" value="CAE7450774.1"/>
    <property type="molecule type" value="Genomic_DNA"/>
</dbReference>
<comment type="subcellular location">
    <subcellularLocation>
        <location evidence="1">Membrane</location>
        <topology evidence="1">Multi-pass membrane protein</topology>
    </subcellularLocation>
</comment>
<organism evidence="13 14">
    <name type="scientific">Symbiodinium natans</name>
    <dbReference type="NCBI Taxonomy" id="878477"/>
    <lineage>
        <taxon>Eukaryota</taxon>
        <taxon>Sar</taxon>
        <taxon>Alveolata</taxon>
        <taxon>Dinophyceae</taxon>
        <taxon>Suessiales</taxon>
        <taxon>Symbiodiniaceae</taxon>
        <taxon>Symbiodinium</taxon>
    </lineage>
</organism>
<evidence type="ECO:0000256" key="2">
    <source>
        <dbReference type="ARBA" id="ARBA00022516"/>
    </source>
</evidence>
<dbReference type="OrthoDB" id="434092at2759"/>
<dbReference type="Pfam" id="PF01734">
    <property type="entry name" value="Patatin"/>
    <property type="match status" value="1"/>
</dbReference>
<evidence type="ECO:0000313" key="13">
    <source>
        <dbReference type="EMBL" id="CAE7450774.1"/>
    </source>
</evidence>
<evidence type="ECO:0000256" key="7">
    <source>
        <dbReference type="ARBA" id="ARBA00023098"/>
    </source>
</evidence>
<keyword evidence="2" id="KW-0444">Lipid biosynthesis</keyword>
<accession>A0A812RUA8</accession>
<evidence type="ECO:0000256" key="6">
    <source>
        <dbReference type="ARBA" id="ARBA00022989"/>
    </source>
</evidence>
<name>A0A812RUA8_9DINO</name>
<feature type="transmembrane region" description="Helical" evidence="11">
    <location>
        <begin position="183"/>
        <end position="199"/>
    </location>
</feature>
<dbReference type="PANTHER" id="PTHR12406:SF7">
    <property type="entry name" value="PATATIN-LIKE PHOSPHOLIPASE DOMAIN-CONTAINING PROTEIN 4"/>
    <property type="match status" value="1"/>
</dbReference>
<dbReference type="Proteomes" id="UP000604046">
    <property type="component" value="Unassembled WGS sequence"/>
</dbReference>
<evidence type="ECO:0000313" key="14">
    <source>
        <dbReference type="Proteomes" id="UP000604046"/>
    </source>
</evidence>
<dbReference type="PROSITE" id="PS51635">
    <property type="entry name" value="PNPLA"/>
    <property type="match status" value="1"/>
</dbReference>
<feature type="transmembrane region" description="Helical" evidence="11">
    <location>
        <begin position="211"/>
        <end position="230"/>
    </location>
</feature>
<evidence type="ECO:0000256" key="11">
    <source>
        <dbReference type="SAM" id="Phobius"/>
    </source>
</evidence>
<dbReference type="GO" id="GO:0005811">
    <property type="term" value="C:lipid droplet"/>
    <property type="evidence" value="ECO:0007669"/>
    <property type="project" value="TreeGrafter"/>
</dbReference>
<evidence type="ECO:0000256" key="5">
    <source>
        <dbReference type="ARBA" id="ARBA00022832"/>
    </source>
</evidence>
<dbReference type="GO" id="GO:0019433">
    <property type="term" value="P:triglyceride catabolic process"/>
    <property type="evidence" value="ECO:0007669"/>
    <property type="project" value="TreeGrafter"/>
</dbReference>
<keyword evidence="5" id="KW-0276">Fatty acid metabolism</keyword>
<keyword evidence="4 11" id="KW-0812">Transmembrane</keyword>
<keyword evidence="9" id="KW-0275">Fatty acid biosynthesis</keyword>
<feature type="short sequence motif" description="GXSXG" evidence="10">
    <location>
        <begin position="361"/>
        <end position="365"/>
    </location>
</feature>
<evidence type="ECO:0000256" key="9">
    <source>
        <dbReference type="ARBA" id="ARBA00023160"/>
    </source>
</evidence>
<evidence type="ECO:0000256" key="8">
    <source>
        <dbReference type="ARBA" id="ARBA00023136"/>
    </source>
</evidence>
<sequence>MERRRGLGLVDVLLERHNAGRLRRRWLLVAAVVTLSYCRYALPALACWGSGHWERSVDASEFEETVGGPYSRVNFSVLVVVSLGYLSMLQCSSRLMQARLPIKNTIFEVLMVYNMTQMLLNAYVCAQLLREAWHVFRFPWGNQFIYTQESHRLGYFVWFHYHCCQLELLDTLFVVIRKKVPRTIFLHVGLRLLNMWAWFFACRYACGGDTYFPAAVNAATRAVVYAIYSLSMLSERGVPLVIKARVTELQMFQFAICAGHALFCLYTFWDMQISKAILVLYLLVMVTGLLLYTDFQNQAEGKSVRKLEAGSKVSIAFDSSGWLFCYHFGVATWLREHLVPEGMTAEEAESDKFPNQLIFSGSSGGSLVASTLSCGLNPKDCFEEVLKTHPECARNPFKLLPAVEATLRKCLPPNSYRCLSGRLRVLTTRISMKFPFFSAEVVNSFKSQEDVFHALRASCHVPFVGGLGPYCYDGHAYIDGMFWPQLLVPWKGNDADYVIRVSALLPSPSTDMGAPFPPTWWALLPPPVPVLRGLYWQGYRDAARWFSGTSETSPCWSCKSAASDGIRRRNSSRGRLASKERAEDDDATRWSEIQKLLLKKPNGEELPDLDDATGERPEKYIKLMEATMQRDKSYLLGLSIATCASVCVWGLLGWL</sequence>
<dbReference type="PANTHER" id="PTHR12406">
    <property type="entry name" value="CALCIUM-INDEPENDENT PHOSPHOLIPASE A2 IPLA2 -RELATED"/>
    <property type="match status" value="1"/>
</dbReference>
<reference evidence="13" key="1">
    <citation type="submission" date="2021-02" db="EMBL/GenBank/DDBJ databases">
        <authorList>
            <person name="Dougan E. K."/>
            <person name="Rhodes N."/>
            <person name="Thang M."/>
            <person name="Chan C."/>
        </authorList>
    </citation>
    <scope>NUCLEOTIDE SEQUENCE</scope>
</reference>
<comment type="caution">
    <text evidence="13">The sequence shown here is derived from an EMBL/GenBank/DDBJ whole genome shotgun (WGS) entry which is preliminary data.</text>
</comment>
<keyword evidence="7 10" id="KW-0443">Lipid metabolism</keyword>
<keyword evidence="6 11" id="KW-1133">Transmembrane helix</keyword>
<feature type="transmembrane region" description="Helical" evidence="11">
    <location>
        <begin position="634"/>
        <end position="652"/>
    </location>
</feature>
<evidence type="ECO:0000256" key="1">
    <source>
        <dbReference type="ARBA" id="ARBA00004141"/>
    </source>
</evidence>
<dbReference type="SUPFAM" id="SSF52151">
    <property type="entry name" value="FabD/lysophospholipase-like"/>
    <property type="match status" value="1"/>
</dbReference>
<keyword evidence="14" id="KW-1185">Reference proteome</keyword>
<evidence type="ECO:0000259" key="12">
    <source>
        <dbReference type="PROSITE" id="PS51635"/>
    </source>
</evidence>
<dbReference type="GO" id="GO:0005737">
    <property type="term" value="C:cytoplasm"/>
    <property type="evidence" value="ECO:0007669"/>
    <property type="project" value="TreeGrafter"/>
</dbReference>
<feature type="transmembrane region" description="Helical" evidence="11">
    <location>
        <begin position="71"/>
        <end position="89"/>
    </location>
</feature>
<evidence type="ECO:0000256" key="3">
    <source>
        <dbReference type="ARBA" id="ARBA00022679"/>
    </source>
</evidence>
<feature type="transmembrane region" description="Helical" evidence="11">
    <location>
        <begin position="26"/>
        <end position="51"/>
    </location>
</feature>
<comment type="caution">
    <text evidence="10">Lacks conserved residue(s) required for the propagation of feature annotation.</text>
</comment>
<feature type="transmembrane region" description="Helical" evidence="11">
    <location>
        <begin position="275"/>
        <end position="295"/>
    </location>
</feature>
<proteinExistence type="predicted"/>
<dbReference type="InterPro" id="IPR002076">
    <property type="entry name" value="ELO_fam"/>
</dbReference>
<feature type="active site" description="Proton acceptor" evidence="10">
    <location>
        <position position="479"/>
    </location>
</feature>
<keyword evidence="10" id="KW-0442">Lipid degradation</keyword>
<dbReference type="InterPro" id="IPR002641">
    <property type="entry name" value="PNPLA_dom"/>
</dbReference>
<evidence type="ECO:0000256" key="4">
    <source>
        <dbReference type="ARBA" id="ARBA00022692"/>
    </source>
</evidence>
<feature type="transmembrane region" description="Helical" evidence="11">
    <location>
        <begin position="251"/>
        <end position="269"/>
    </location>
</feature>
<keyword evidence="3" id="KW-0808">Transferase</keyword>
<dbReference type="GO" id="GO:0009922">
    <property type="term" value="F:fatty acid elongase activity"/>
    <property type="evidence" value="ECO:0007669"/>
    <property type="project" value="InterPro"/>
</dbReference>
<evidence type="ECO:0000256" key="10">
    <source>
        <dbReference type="PROSITE-ProRule" id="PRU01161"/>
    </source>
</evidence>
<dbReference type="GO" id="GO:0006633">
    <property type="term" value="P:fatty acid biosynthetic process"/>
    <property type="evidence" value="ECO:0007669"/>
    <property type="project" value="UniProtKB-KW"/>
</dbReference>
<dbReference type="Pfam" id="PF01151">
    <property type="entry name" value="ELO"/>
    <property type="match status" value="1"/>
</dbReference>
<protein>
    <submittedName>
        <fullName evidence="13">ELOVL7 protein</fullName>
    </submittedName>
</protein>
<feature type="active site" description="Nucleophile" evidence="10">
    <location>
        <position position="363"/>
    </location>
</feature>
<dbReference type="AlphaFoldDB" id="A0A812RUA8"/>